<evidence type="ECO:0000313" key="2">
    <source>
        <dbReference type="Proteomes" id="UP000178912"/>
    </source>
</evidence>
<reference evidence="2" key="1">
    <citation type="submission" date="2016-03" db="EMBL/GenBank/DDBJ databases">
        <authorList>
            <person name="Guldener U."/>
        </authorList>
    </citation>
    <scope>NUCLEOTIDE SEQUENCE [LARGE SCALE GENOMIC DNA]</scope>
    <source>
        <strain evidence="2">04CH-RAC-A.6.1</strain>
    </source>
</reference>
<name>A0A1E1KT85_9HELO</name>
<proteinExistence type="predicted"/>
<dbReference type="Proteomes" id="UP000178912">
    <property type="component" value="Unassembled WGS sequence"/>
</dbReference>
<keyword evidence="2" id="KW-1185">Reference proteome</keyword>
<dbReference type="EMBL" id="FJUX01000050">
    <property type="protein sequence ID" value="CZT01251.1"/>
    <property type="molecule type" value="Genomic_DNA"/>
</dbReference>
<sequence length="123" mass="14579">MGMGWLWKLAQRCLLEELQYEVMQELQIGFKRARKNKELVEFATFACQDSGDTPLKRLVIDLLAWYWDAESYSQIIDILPYEIVARVSETLERHVGSGKQKAEIKGTDFLVKLDWRMHFQHWD</sequence>
<protein>
    <submittedName>
        <fullName evidence="1">Uncharacterized protein</fullName>
    </submittedName>
</protein>
<dbReference type="AlphaFoldDB" id="A0A1E1KT85"/>
<gene>
    <name evidence="1" type="ORF">RAG0_08988</name>
</gene>
<evidence type="ECO:0000313" key="1">
    <source>
        <dbReference type="EMBL" id="CZT01251.1"/>
    </source>
</evidence>
<organism evidence="1 2">
    <name type="scientific">Rhynchosporium agropyri</name>
    <dbReference type="NCBI Taxonomy" id="914238"/>
    <lineage>
        <taxon>Eukaryota</taxon>
        <taxon>Fungi</taxon>
        <taxon>Dikarya</taxon>
        <taxon>Ascomycota</taxon>
        <taxon>Pezizomycotina</taxon>
        <taxon>Leotiomycetes</taxon>
        <taxon>Helotiales</taxon>
        <taxon>Ploettnerulaceae</taxon>
        <taxon>Rhynchosporium</taxon>
    </lineage>
</organism>
<accession>A0A1E1KT85</accession>